<dbReference type="Gene3D" id="3.40.50.300">
    <property type="entry name" value="P-loop containing nucleotide triphosphate hydrolases"/>
    <property type="match status" value="1"/>
</dbReference>
<evidence type="ECO:0000256" key="1">
    <source>
        <dbReference type="SAM" id="MobiDB-lite"/>
    </source>
</evidence>
<dbReference type="InterPro" id="IPR008792">
    <property type="entry name" value="PQQD"/>
</dbReference>
<dbReference type="EMBL" id="DWZD01000012">
    <property type="protein sequence ID" value="HJA78286.1"/>
    <property type="molecule type" value="Genomic_DNA"/>
</dbReference>
<dbReference type="InterPro" id="IPR027417">
    <property type="entry name" value="P-loop_NTPase"/>
</dbReference>
<reference evidence="2" key="1">
    <citation type="journal article" date="2021" name="PeerJ">
        <title>Extensive microbial diversity within the chicken gut microbiome revealed by metagenomics and culture.</title>
        <authorList>
            <person name="Gilroy R."/>
            <person name="Ravi A."/>
            <person name="Getino M."/>
            <person name="Pursley I."/>
            <person name="Horton D.L."/>
            <person name="Alikhan N.F."/>
            <person name="Baker D."/>
            <person name="Gharbi K."/>
            <person name="Hall N."/>
            <person name="Watson M."/>
            <person name="Adriaenssens E.M."/>
            <person name="Foster-Nyarko E."/>
            <person name="Jarju S."/>
            <person name="Secka A."/>
            <person name="Antonio M."/>
            <person name="Oren A."/>
            <person name="Chaudhuri R.R."/>
            <person name="La Ragione R."/>
            <person name="Hildebrand F."/>
            <person name="Pallen M.J."/>
        </authorList>
    </citation>
    <scope>NUCLEOTIDE SEQUENCE</scope>
    <source>
        <strain evidence="2">5032</strain>
    </source>
</reference>
<protein>
    <submittedName>
        <fullName evidence="2">PqqD family peptide modification chaperone</fullName>
    </submittedName>
</protein>
<comment type="caution">
    <text evidence="2">The sequence shown here is derived from an EMBL/GenBank/DDBJ whole genome shotgun (WGS) entry which is preliminary data.</text>
</comment>
<dbReference type="Pfam" id="PF05402">
    <property type="entry name" value="PqqD"/>
    <property type="match status" value="1"/>
</dbReference>
<dbReference type="Gene3D" id="1.10.10.1150">
    <property type="entry name" value="Coenzyme PQQ synthesis protein D (PqqD)"/>
    <property type="match status" value="1"/>
</dbReference>
<dbReference type="SUPFAM" id="SSF53795">
    <property type="entry name" value="PEP carboxykinase-like"/>
    <property type="match status" value="1"/>
</dbReference>
<dbReference type="AlphaFoldDB" id="A0A9D2KRE2"/>
<organism evidence="2 3">
    <name type="scientific">Candidatus Desulfovibrio intestinavium</name>
    <dbReference type="NCBI Taxonomy" id="2838534"/>
    <lineage>
        <taxon>Bacteria</taxon>
        <taxon>Pseudomonadati</taxon>
        <taxon>Thermodesulfobacteriota</taxon>
        <taxon>Desulfovibrionia</taxon>
        <taxon>Desulfovibrionales</taxon>
        <taxon>Desulfovibrionaceae</taxon>
        <taxon>Desulfovibrio</taxon>
    </lineage>
</organism>
<name>A0A9D2KRE2_9BACT</name>
<evidence type="ECO:0000313" key="3">
    <source>
        <dbReference type="Proteomes" id="UP000823821"/>
    </source>
</evidence>
<gene>
    <name evidence="2" type="ORF">H9784_01760</name>
</gene>
<proteinExistence type="predicted"/>
<evidence type="ECO:0000313" key="2">
    <source>
        <dbReference type="EMBL" id="HJA78286.1"/>
    </source>
</evidence>
<dbReference type="InterPro" id="IPR041881">
    <property type="entry name" value="PqqD_sf"/>
</dbReference>
<dbReference type="Proteomes" id="UP000823821">
    <property type="component" value="Unassembled WGS sequence"/>
</dbReference>
<accession>A0A9D2KRE2</accession>
<sequence length="468" mass="51177">MPEPGALDLLFSGVPDAVRVLSGSRPAADTVAVLQRVLAAWPHDCRPVDAPEGPGAPRARFLVEPLEGGTFRLHGVSPEATDFSPFRPGDPAALCPPGYSHEPSLTCLATTLAIELVAVHERLASGQMGLHAAAAVHAGQTLLFCGRHRAGKSLLMARLLLAGWQALGDDMLGLTPEGELFSYGLAPRLRLPLPPCPALAPLLAEDSPLAACRDDRYLCCDPLTLPQLPWGTRRALNAVMVLDRLDEHSSRQGGIFVQPHQADMREVLRRFLLRDGRAGLALQTVDRLLHRVPCRLLRYRTPDEALCLLNDWTAARERGQPPTDPPLEAPAGHDVLMPGTAPLPRGENARRRAPCRRLARRMPAPAQPPDSAREPVRYRQRPGVIFRQDESGAFLARDEARSGRDGKIFLLNHMGCVLWQLWQEAADEAELAALLAEAFPRTPAQRIRRDVAALRRRLCAAGLLQEVE</sequence>
<feature type="region of interest" description="Disordered" evidence="1">
    <location>
        <begin position="359"/>
        <end position="378"/>
    </location>
</feature>
<reference evidence="2" key="2">
    <citation type="submission" date="2021-04" db="EMBL/GenBank/DDBJ databases">
        <authorList>
            <person name="Gilroy R."/>
        </authorList>
    </citation>
    <scope>NUCLEOTIDE SEQUENCE</scope>
    <source>
        <strain evidence="2">5032</strain>
    </source>
</reference>